<proteinExistence type="predicted"/>
<dbReference type="SUPFAM" id="SSF51735">
    <property type="entry name" value="NAD(P)-binding Rossmann-fold domains"/>
    <property type="match status" value="1"/>
</dbReference>
<dbReference type="EMBL" id="ADLQ01000065">
    <property type="protein sequence ID" value="EGA93351.1"/>
    <property type="molecule type" value="Genomic_DNA"/>
</dbReference>
<dbReference type="Gene3D" id="3.40.50.720">
    <property type="entry name" value="NAD(P)-binding Rossmann-like Domain"/>
    <property type="match status" value="1"/>
</dbReference>
<evidence type="ECO:0000313" key="5">
    <source>
        <dbReference type="Proteomes" id="UP000002970"/>
    </source>
</evidence>
<dbReference type="InterPro" id="IPR036291">
    <property type="entry name" value="NAD(P)-bd_dom_sf"/>
</dbReference>
<name>E7GPH0_CLOS6</name>
<dbReference type="Proteomes" id="UP000002970">
    <property type="component" value="Unassembled WGS sequence"/>
</dbReference>
<comment type="caution">
    <text evidence="4">The sequence shown here is derived from an EMBL/GenBank/DDBJ whole genome shotgun (WGS) entry which is preliminary data.</text>
</comment>
<feature type="domain" description="Alcohol dehydrogenase-like C-terminal" evidence="2">
    <location>
        <begin position="178"/>
        <end position="304"/>
    </location>
</feature>
<evidence type="ECO:0008006" key="6">
    <source>
        <dbReference type="Google" id="ProtNLM"/>
    </source>
</evidence>
<evidence type="ECO:0000256" key="1">
    <source>
        <dbReference type="ARBA" id="ARBA00023002"/>
    </source>
</evidence>
<dbReference type="InterPro" id="IPR013154">
    <property type="entry name" value="ADH-like_N"/>
</dbReference>
<protein>
    <recommendedName>
        <fullName evidence="6">Enoyl reductase (ER) domain-containing protein</fullName>
    </recommendedName>
</protein>
<gene>
    <name evidence="4" type="ORF">HMPREF9474_02815</name>
</gene>
<keyword evidence="5" id="KW-1185">Reference proteome</keyword>
<dbReference type="InterPro" id="IPR013149">
    <property type="entry name" value="ADH-like_C"/>
</dbReference>
<dbReference type="Gene3D" id="3.90.180.10">
    <property type="entry name" value="Medium-chain alcohol dehydrogenases, catalytic domain"/>
    <property type="match status" value="1"/>
</dbReference>
<dbReference type="GO" id="GO:0016491">
    <property type="term" value="F:oxidoreductase activity"/>
    <property type="evidence" value="ECO:0007669"/>
    <property type="project" value="UniProtKB-KW"/>
</dbReference>
<sequence>MPDRRKMKIARLYEPCKVIMEEVPEPEISETQVLLKILCFGVCGSDMQIYHGKHKAIVMPVIMGHEMAAEIVKTGSAVKDYRVGERVTVEPQIMCGECYPCRTGRFNVCEKLKVMGVHVDGCNCEYYAVEEKHLHHVPSDMEPEKIALVEPLAVAVGCVGRSGRIPGGNVLVVGTGTIGNLVIQAARAAEAGKILAADINEERLIYAKECGADETFNTGMVGFETAVEQCFGVRKADVIIDCAAVPAVFKQILQAARPDSDIILTGNYKEPVEFEIPMLQRREINLIGHMMYVREDFETAIRLLYENRICISKTISQRYPFGRYPEALKFADENSEKVIKMMIHMDV</sequence>
<dbReference type="SUPFAM" id="SSF50129">
    <property type="entry name" value="GroES-like"/>
    <property type="match status" value="1"/>
</dbReference>
<reference evidence="4 5" key="1">
    <citation type="submission" date="2010-12" db="EMBL/GenBank/DDBJ databases">
        <title>The Genome Sequence of Clostridium symbiosum strain WAL-14163.</title>
        <authorList>
            <person name="Earl A."/>
            <person name="Ward D."/>
            <person name="Feldgarden M."/>
            <person name="Gevers D."/>
            <person name="Finegold S.M."/>
            <person name="Summanen P.H."/>
            <person name="Molitoris D.R."/>
            <person name="Vaisanen M.L."/>
            <person name="Daigneault M."/>
            <person name="Young S.K."/>
            <person name="Zeng Q."/>
            <person name="Gargeya S."/>
            <person name="Fitzgerald M."/>
            <person name="Haas B."/>
            <person name="Abouelleil A."/>
            <person name="Alvarado L."/>
            <person name="Arachchi H.M."/>
            <person name="Berlin A."/>
            <person name="Brown A."/>
            <person name="Chapman S.B."/>
            <person name="Chen Z."/>
            <person name="Dunbar C."/>
            <person name="Freedman E."/>
            <person name="Gearin G."/>
            <person name="Gellesch M."/>
            <person name="Goldberg J."/>
            <person name="Griggs A."/>
            <person name="Gujja S."/>
            <person name="Heilman E."/>
            <person name="Heiman D."/>
            <person name="Howarth C."/>
            <person name="Larson L."/>
            <person name="Lui A."/>
            <person name="MacDonald P.J.P."/>
            <person name="Mehta T."/>
            <person name="Montmayeur A."/>
            <person name="Murphy C."/>
            <person name="Neiman D."/>
            <person name="Pearson M."/>
            <person name="Priest M."/>
            <person name="Roberts A."/>
            <person name="Saif S."/>
            <person name="Shea T."/>
            <person name="Shenoy N."/>
            <person name="Sisk P."/>
            <person name="Stolte C."/>
            <person name="Sykes S."/>
            <person name="White J."/>
            <person name="Yandava C."/>
            <person name="Nusbaum C."/>
            <person name="Birren B."/>
        </authorList>
    </citation>
    <scope>NUCLEOTIDE SEQUENCE [LARGE SCALE GENOMIC DNA]</scope>
    <source>
        <strain evidence="4 5">WAL-14163</strain>
    </source>
</reference>
<dbReference type="InterPro" id="IPR050129">
    <property type="entry name" value="Zn_alcohol_dh"/>
</dbReference>
<dbReference type="AlphaFoldDB" id="E7GPH0"/>
<keyword evidence="1" id="KW-0560">Oxidoreductase</keyword>
<evidence type="ECO:0000259" key="3">
    <source>
        <dbReference type="Pfam" id="PF08240"/>
    </source>
</evidence>
<dbReference type="Pfam" id="PF08240">
    <property type="entry name" value="ADH_N"/>
    <property type="match status" value="1"/>
</dbReference>
<dbReference type="InterPro" id="IPR011032">
    <property type="entry name" value="GroES-like_sf"/>
</dbReference>
<evidence type="ECO:0000313" key="4">
    <source>
        <dbReference type="EMBL" id="EGA93351.1"/>
    </source>
</evidence>
<dbReference type="PANTHER" id="PTHR43401">
    <property type="entry name" value="L-THREONINE 3-DEHYDROGENASE"/>
    <property type="match status" value="1"/>
</dbReference>
<dbReference type="eggNOG" id="COG1063">
    <property type="taxonomic scope" value="Bacteria"/>
</dbReference>
<dbReference type="Pfam" id="PF00107">
    <property type="entry name" value="ADH_zinc_N"/>
    <property type="match status" value="1"/>
</dbReference>
<organism evidence="4 5">
    <name type="scientific">Clostridium symbiosum (strain WAL-14163)</name>
    <dbReference type="NCBI Taxonomy" id="742740"/>
    <lineage>
        <taxon>Bacteria</taxon>
        <taxon>Bacillati</taxon>
        <taxon>Bacillota</taxon>
        <taxon>Clostridia</taxon>
        <taxon>Lachnospirales</taxon>
        <taxon>Lachnospiraceae</taxon>
        <taxon>Otoolea</taxon>
    </lineage>
</organism>
<dbReference type="HOGENOM" id="CLU_026673_11_0_9"/>
<dbReference type="PANTHER" id="PTHR43401:SF2">
    <property type="entry name" value="L-THREONINE 3-DEHYDROGENASE"/>
    <property type="match status" value="1"/>
</dbReference>
<evidence type="ECO:0000259" key="2">
    <source>
        <dbReference type="Pfam" id="PF00107"/>
    </source>
</evidence>
<feature type="domain" description="Alcohol dehydrogenase-like N-terminal" evidence="3">
    <location>
        <begin position="30"/>
        <end position="138"/>
    </location>
</feature>
<dbReference type="STRING" id="1512.GCA_900049235_03035"/>
<accession>E7GPH0</accession>